<evidence type="ECO:0000259" key="11">
    <source>
        <dbReference type="Pfam" id="PF08240"/>
    </source>
</evidence>
<evidence type="ECO:0000256" key="1">
    <source>
        <dbReference type="ARBA" id="ARBA00001947"/>
    </source>
</evidence>
<dbReference type="InterPro" id="IPR038084">
    <property type="entry name" value="PduO/GlcC-like_sf"/>
</dbReference>
<evidence type="ECO:0000256" key="6">
    <source>
        <dbReference type="ARBA" id="ARBA00022833"/>
    </source>
</evidence>
<dbReference type="InterPro" id="IPR013149">
    <property type="entry name" value="ADH-like_C"/>
</dbReference>
<evidence type="ECO:0000256" key="2">
    <source>
        <dbReference type="ARBA" id="ARBA00004496"/>
    </source>
</evidence>
<dbReference type="RefSeq" id="XP_040664344.1">
    <property type="nucleotide sequence ID" value="XM_040815504.1"/>
</dbReference>
<keyword evidence="7" id="KW-0560">Oxidoreductase</keyword>
<gene>
    <name evidence="12" type="ORF">ASPVEDRAFT_59904</name>
</gene>
<dbReference type="AlphaFoldDB" id="A0A1L9PAP0"/>
<evidence type="ECO:0000256" key="8">
    <source>
        <dbReference type="ARBA" id="ARBA00023027"/>
    </source>
</evidence>
<dbReference type="PANTHER" id="PTHR42940">
    <property type="entry name" value="ALCOHOL DEHYDROGENASE 1-RELATED"/>
    <property type="match status" value="1"/>
</dbReference>
<dbReference type="Gene3D" id="3.30.450.150">
    <property type="entry name" value="Haem-degrading domain"/>
    <property type="match status" value="1"/>
</dbReference>
<dbReference type="Gene3D" id="3.90.180.10">
    <property type="entry name" value="Medium-chain alcohol dehydrogenases, catalytic domain"/>
    <property type="match status" value="1"/>
</dbReference>
<dbReference type="OrthoDB" id="2209940at2759"/>
<dbReference type="GO" id="GO:0004022">
    <property type="term" value="F:alcohol dehydrogenase (NAD+) activity"/>
    <property type="evidence" value="ECO:0007669"/>
    <property type="project" value="TreeGrafter"/>
</dbReference>
<dbReference type="Pfam" id="PF08240">
    <property type="entry name" value="ADH_N"/>
    <property type="match status" value="1"/>
</dbReference>
<dbReference type="EMBL" id="KV878126">
    <property type="protein sequence ID" value="OJI98581.1"/>
    <property type="molecule type" value="Genomic_DNA"/>
</dbReference>
<dbReference type="FunFam" id="3.40.50.720:FF:000039">
    <property type="entry name" value="Alcohol dehydrogenase AdhP"/>
    <property type="match status" value="1"/>
</dbReference>
<dbReference type="Gene3D" id="3.40.50.720">
    <property type="entry name" value="NAD(P)-binding Rossmann-like Domain"/>
    <property type="match status" value="1"/>
</dbReference>
<evidence type="ECO:0000256" key="5">
    <source>
        <dbReference type="ARBA" id="ARBA00022723"/>
    </source>
</evidence>
<reference evidence="13" key="1">
    <citation type="journal article" date="2017" name="Genome Biol.">
        <title>Comparative genomics reveals high biological diversity and specific adaptations in the industrially and medically important fungal genus Aspergillus.</title>
        <authorList>
            <person name="de Vries R.P."/>
            <person name="Riley R."/>
            <person name="Wiebenga A."/>
            <person name="Aguilar-Osorio G."/>
            <person name="Amillis S."/>
            <person name="Uchima C.A."/>
            <person name="Anderluh G."/>
            <person name="Asadollahi M."/>
            <person name="Askin M."/>
            <person name="Barry K."/>
            <person name="Battaglia E."/>
            <person name="Bayram O."/>
            <person name="Benocci T."/>
            <person name="Braus-Stromeyer S.A."/>
            <person name="Caldana C."/>
            <person name="Canovas D."/>
            <person name="Cerqueira G.C."/>
            <person name="Chen F."/>
            <person name="Chen W."/>
            <person name="Choi C."/>
            <person name="Clum A."/>
            <person name="Dos Santos R.A."/>
            <person name="Damasio A.R."/>
            <person name="Diallinas G."/>
            <person name="Emri T."/>
            <person name="Fekete E."/>
            <person name="Flipphi M."/>
            <person name="Freyberg S."/>
            <person name="Gallo A."/>
            <person name="Gournas C."/>
            <person name="Habgood R."/>
            <person name="Hainaut M."/>
            <person name="Harispe M.L."/>
            <person name="Henrissat B."/>
            <person name="Hilden K.S."/>
            <person name="Hope R."/>
            <person name="Hossain A."/>
            <person name="Karabika E."/>
            <person name="Karaffa L."/>
            <person name="Karanyi Z."/>
            <person name="Krasevec N."/>
            <person name="Kuo A."/>
            <person name="Kusch H."/>
            <person name="LaButti K."/>
            <person name="Lagendijk E.L."/>
            <person name="Lapidus A."/>
            <person name="Levasseur A."/>
            <person name="Lindquist E."/>
            <person name="Lipzen A."/>
            <person name="Logrieco A.F."/>
            <person name="MacCabe A."/>
            <person name="Maekelae M.R."/>
            <person name="Malavazi I."/>
            <person name="Melin P."/>
            <person name="Meyer V."/>
            <person name="Mielnichuk N."/>
            <person name="Miskei M."/>
            <person name="Molnar A.P."/>
            <person name="Mule G."/>
            <person name="Ngan C.Y."/>
            <person name="Orejas M."/>
            <person name="Orosz E."/>
            <person name="Ouedraogo J.P."/>
            <person name="Overkamp K.M."/>
            <person name="Park H.-S."/>
            <person name="Perrone G."/>
            <person name="Piumi F."/>
            <person name="Punt P.J."/>
            <person name="Ram A.F."/>
            <person name="Ramon A."/>
            <person name="Rauscher S."/>
            <person name="Record E."/>
            <person name="Riano-Pachon D.M."/>
            <person name="Robert V."/>
            <person name="Roehrig J."/>
            <person name="Ruller R."/>
            <person name="Salamov A."/>
            <person name="Salih N.S."/>
            <person name="Samson R.A."/>
            <person name="Sandor E."/>
            <person name="Sanguinetti M."/>
            <person name="Schuetze T."/>
            <person name="Sepcic K."/>
            <person name="Shelest E."/>
            <person name="Sherlock G."/>
            <person name="Sophianopoulou V."/>
            <person name="Squina F.M."/>
            <person name="Sun H."/>
            <person name="Susca A."/>
            <person name="Todd R.B."/>
            <person name="Tsang A."/>
            <person name="Unkles S.E."/>
            <person name="van de Wiele N."/>
            <person name="van Rossen-Uffink D."/>
            <person name="Oliveira J.V."/>
            <person name="Vesth T.C."/>
            <person name="Visser J."/>
            <person name="Yu J.-H."/>
            <person name="Zhou M."/>
            <person name="Andersen M.R."/>
            <person name="Archer D.B."/>
            <person name="Baker S.E."/>
            <person name="Benoit I."/>
            <person name="Brakhage A.A."/>
            <person name="Braus G.H."/>
            <person name="Fischer R."/>
            <person name="Frisvad J.C."/>
            <person name="Goldman G.H."/>
            <person name="Houbraken J."/>
            <person name="Oakley B."/>
            <person name="Pocsi I."/>
            <person name="Scazzocchio C."/>
            <person name="Seiboth B."/>
            <person name="vanKuyk P.A."/>
            <person name="Wortman J."/>
            <person name="Dyer P.S."/>
            <person name="Grigoriev I.V."/>
        </authorList>
    </citation>
    <scope>NUCLEOTIDE SEQUENCE [LARGE SCALE GENOMIC DNA]</scope>
    <source>
        <strain evidence="13">CBS 583.65</strain>
    </source>
</reference>
<dbReference type="SUPFAM" id="SSF50129">
    <property type="entry name" value="GroES-like"/>
    <property type="match status" value="1"/>
</dbReference>
<dbReference type="FunFam" id="3.30.450.150:FF:000005">
    <property type="entry name" value="UPF0303 protein Ping_1243"/>
    <property type="match status" value="1"/>
</dbReference>
<evidence type="ECO:0000256" key="9">
    <source>
        <dbReference type="RuleBase" id="RU361277"/>
    </source>
</evidence>
<keyword evidence="6 9" id="KW-0862">Zinc</keyword>
<dbReference type="InterPro" id="IPR036291">
    <property type="entry name" value="NAD(P)-bd_dom_sf"/>
</dbReference>
<feature type="domain" description="Alcohol dehydrogenase-like C-terminal" evidence="10">
    <location>
        <begin position="183"/>
        <end position="254"/>
    </location>
</feature>
<dbReference type="Pfam" id="PF00107">
    <property type="entry name" value="ADH_zinc_N"/>
    <property type="match status" value="1"/>
</dbReference>
<evidence type="ECO:0000256" key="4">
    <source>
        <dbReference type="ARBA" id="ARBA00022490"/>
    </source>
</evidence>
<evidence type="ECO:0000256" key="3">
    <source>
        <dbReference type="ARBA" id="ARBA00008072"/>
    </source>
</evidence>
<accession>A0A1L9PAP0</accession>
<evidence type="ECO:0000256" key="7">
    <source>
        <dbReference type="ARBA" id="ARBA00023002"/>
    </source>
</evidence>
<dbReference type="STRING" id="1036611.A0A1L9PAP0"/>
<dbReference type="InterPro" id="IPR011032">
    <property type="entry name" value="GroES-like_sf"/>
</dbReference>
<dbReference type="GO" id="GO:0008270">
    <property type="term" value="F:zinc ion binding"/>
    <property type="evidence" value="ECO:0007669"/>
    <property type="project" value="InterPro"/>
</dbReference>
<dbReference type="GeneID" id="63731015"/>
<sequence length="432" mass="45405">MAEIPKVQTVALVREIGGPVEFPEDYPVPTPGNNEVLAKVLYTGEGTASGLDGVPITKLRFPHIGGHEGVGRIVALGPGCGSDLKLGSLVGIRFNSRVCRRCEFCLAGTEQYCVKSTTHLLHEDGSFQQYIALDADYLTILPDDVDPKLIGPVLCAGITAYKAVLGTNIRAGSWLVVVGAGGGLGHLAVQYAKVLGAQVIGVDAPNKRDLVLDVGATEFVDFVNTDPVQRVHEITGSGAHSVVVTAGSASAFARPSELAGLESSPSMLFTSFTSTTAWTLGLALRDRILSLPSAQRKPALISITLAGGLEPHVVFQCATEPGTVADNDNWVRRKRNTVLRWGVSSWLMRQKMIAGRGGSVDGVEEAFVGKYALVSSSGGQTADEYAIHGGAFPVRVKGVDGVVGVIVVSGLKQEDDHQVIAEVVRGFIGVGN</sequence>
<dbReference type="InterPro" id="IPR002328">
    <property type="entry name" value="ADH_Zn_CS"/>
</dbReference>
<dbReference type="SUPFAM" id="SSF51735">
    <property type="entry name" value="NAD(P)-binding Rossmann-fold domains"/>
    <property type="match status" value="1"/>
</dbReference>
<evidence type="ECO:0000313" key="13">
    <source>
        <dbReference type="Proteomes" id="UP000184073"/>
    </source>
</evidence>
<feature type="domain" description="Alcohol dehydrogenase-like N-terminal" evidence="11">
    <location>
        <begin position="55"/>
        <end position="143"/>
    </location>
</feature>
<dbReference type="Pfam" id="PF03928">
    <property type="entry name" value="HbpS-like"/>
    <property type="match status" value="1"/>
</dbReference>
<dbReference type="SUPFAM" id="SSF143744">
    <property type="entry name" value="GlcG-like"/>
    <property type="match status" value="1"/>
</dbReference>
<comment type="subcellular location">
    <subcellularLocation>
        <location evidence="2">Cytoplasm</location>
    </subcellularLocation>
</comment>
<dbReference type="PANTHER" id="PTHR42940:SF6">
    <property type="entry name" value="DEHYDROGENASE, PUTATIVE (AFU_ORTHOLOGUE AFUA_2G04590)-RELATED"/>
    <property type="match status" value="1"/>
</dbReference>
<dbReference type="GO" id="GO:0005737">
    <property type="term" value="C:cytoplasm"/>
    <property type="evidence" value="ECO:0007669"/>
    <property type="project" value="UniProtKB-SubCell"/>
</dbReference>
<name>A0A1L9PAP0_ASPVE</name>
<organism evidence="12 13">
    <name type="scientific">Aspergillus versicolor CBS 583.65</name>
    <dbReference type="NCBI Taxonomy" id="1036611"/>
    <lineage>
        <taxon>Eukaryota</taxon>
        <taxon>Fungi</taxon>
        <taxon>Dikarya</taxon>
        <taxon>Ascomycota</taxon>
        <taxon>Pezizomycotina</taxon>
        <taxon>Eurotiomycetes</taxon>
        <taxon>Eurotiomycetidae</taxon>
        <taxon>Eurotiales</taxon>
        <taxon>Aspergillaceae</taxon>
        <taxon>Aspergillus</taxon>
        <taxon>Aspergillus subgen. Nidulantes</taxon>
    </lineage>
</organism>
<evidence type="ECO:0000259" key="10">
    <source>
        <dbReference type="Pfam" id="PF00107"/>
    </source>
</evidence>
<keyword evidence="13" id="KW-1185">Reference proteome</keyword>
<protein>
    <recommendedName>
        <fullName evidence="14">Enoyl reductase (ER) domain-containing protein</fullName>
    </recommendedName>
</protein>
<evidence type="ECO:0008006" key="14">
    <source>
        <dbReference type="Google" id="ProtNLM"/>
    </source>
</evidence>
<comment type="cofactor">
    <cofactor evidence="1 9">
        <name>Zn(2+)</name>
        <dbReference type="ChEBI" id="CHEBI:29105"/>
    </cofactor>
</comment>
<keyword evidence="4" id="KW-0963">Cytoplasm</keyword>
<proteinExistence type="inferred from homology"/>
<keyword evidence="8" id="KW-0520">NAD</keyword>
<dbReference type="PROSITE" id="PS00059">
    <property type="entry name" value="ADH_ZINC"/>
    <property type="match status" value="1"/>
</dbReference>
<keyword evidence="5 9" id="KW-0479">Metal-binding</keyword>
<dbReference type="InterPro" id="IPR005624">
    <property type="entry name" value="PduO/GlcC-like"/>
</dbReference>
<dbReference type="VEuPathDB" id="FungiDB:ASPVEDRAFT_59904"/>
<comment type="similarity">
    <text evidence="3 9">Belongs to the zinc-containing alcohol dehydrogenase family.</text>
</comment>
<evidence type="ECO:0000313" key="12">
    <source>
        <dbReference type="EMBL" id="OJI98581.1"/>
    </source>
</evidence>
<dbReference type="InterPro" id="IPR013154">
    <property type="entry name" value="ADH-like_N"/>
</dbReference>
<dbReference type="Proteomes" id="UP000184073">
    <property type="component" value="Unassembled WGS sequence"/>
</dbReference>